<organism evidence="2 3">
    <name type="scientific">Rhododendron simsii</name>
    <name type="common">Sims's rhododendron</name>
    <dbReference type="NCBI Taxonomy" id="118357"/>
    <lineage>
        <taxon>Eukaryota</taxon>
        <taxon>Viridiplantae</taxon>
        <taxon>Streptophyta</taxon>
        <taxon>Embryophyta</taxon>
        <taxon>Tracheophyta</taxon>
        <taxon>Spermatophyta</taxon>
        <taxon>Magnoliopsida</taxon>
        <taxon>eudicotyledons</taxon>
        <taxon>Gunneridae</taxon>
        <taxon>Pentapetalae</taxon>
        <taxon>asterids</taxon>
        <taxon>Ericales</taxon>
        <taxon>Ericaceae</taxon>
        <taxon>Ericoideae</taxon>
        <taxon>Rhodoreae</taxon>
        <taxon>Rhododendron</taxon>
    </lineage>
</organism>
<comment type="caution">
    <text evidence="2">The sequence shown here is derived from an EMBL/GenBank/DDBJ whole genome shotgun (WGS) entry which is preliminary data.</text>
</comment>
<evidence type="ECO:0000256" key="1">
    <source>
        <dbReference type="SAM" id="MobiDB-lite"/>
    </source>
</evidence>
<gene>
    <name evidence="2" type="ORF">RHSIM_Rhsim10G0140200</name>
</gene>
<sequence>MVKPLKRGRTRWAMALVMKSFYHPKVKKTSVSTVTMMSLLGRKLKRYQAKVMGPGKKRGTSTAQVLRKSQRKQEEGGSSNEATSTLPGQPLADHGQVMFVVAAND</sequence>
<dbReference type="EMBL" id="WJXA01000010">
    <property type="protein sequence ID" value="KAF7129537.1"/>
    <property type="molecule type" value="Genomic_DNA"/>
</dbReference>
<evidence type="ECO:0000313" key="2">
    <source>
        <dbReference type="EMBL" id="KAF7129537.1"/>
    </source>
</evidence>
<proteinExistence type="predicted"/>
<accession>A0A834GDY3</accession>
<dbReference type="Proteomes" id="UP000626092">
    <property type="component" value="Unassembled WGS sequence"/>
</dbReference>
<dbReference type="AlphaFoldDB" id="A0A834GDY3"/>
<dbReference type="OrthoDB" id="10420366at2759"/>
<name>A0A834GDY3_RHOSS</name>
<feature type="region of interest" description="Disordered" evidence="1">
    <location>
        <begin position="50"/>
        <end position="93"/>
    </location>
</feature>
<protein>
    <submittedName>
        <fullName evidence="2">Uncharacterized protein</fullName>
    </submittedName>
</protein>
<keyword evidence="3" id="KW-1185">Reference proteome</keyword>
<reference evidence="2" key="1">
    <citation type="submission" date="2019-11" db="EMBL/GenBank/DDBJ databases">
        <authorList>
            <person name="Liu Y."/>
            <person name="Hou J."/>
            <person name="Li T.-Q."/>
            <person name="Guan C.-H."/>
            <person name="Wu X."/>
            <person name="Wu H.-Z."/>
            <person name="Ling F."/>
            <person name="Zhang R."/>
            <person name="Shi X.-G."/>
            <person name="Ren J.-P."/>
            <person name="Chen E.-F."/>
            <person name="Sun J.-M."/>
        </authorList>
    </citation>
    <scope>NUCLEOTIDE SEQUENCE</scope>
    <source>
        <strain evidence="2">Adult_tree_wgs_1</strain>
        <tissue evidence="2">Leaves</tissue>
    </source>
</reference>
<evidence type="ECO:0000313" key="3">
    <source>
        <dbReference type="Proteomes" id="UP000626092"/>
    </source>
</evidence>
<feature type="compositionally biased region" description="Polar residues" evidence="1">
    <location>
        <begin position="76"/>
        <end position="87"/>
    </location>
</feature>